<dbReference type="EMBL" id="PQXO01000998">
    <property type="protein sequence ID" value="TGO81821.1"/>
    <property type="molecule type" value="Genomic_DNA"/>
</dbReference>
<organism evidence="1 2">
    <name type="scientific">Botrytis porri</name>
    <dbReference type="NCBI Taxonomy" id="87229"/>
    <lineage>
        <taxon>Eukaryota</taxon>
        <taxon>Fungi</taxon>
        <taxon>Dikarya</taxon>
        <taxon>Ascomycota</taxon>
        <taxon>Pezizomycotina</taxon>
        <taxon>Leotiomycetes</taxon>
        <taxon>Helotiales</taxon>
        <taxon>Sclerotiniaceae</taxon>
        <taxon>Botrytis</taxon>
    </lineage>
</organism>
<accession>A0A4Z1K6S1</accession>
<keyword evidence="2" id="KW-1185">Reference proteome</keyword>
<evidence type="ECO:0008006" key="3">
    <source>
        <dbReference type="Google" id="ProtNLM"/>
    </source>
</evidence>
<proteinExistence type="predicted"/>
<evidence type="ECO:0000313" key="2">
    <source>
        <dbReference type="Proteomes" id="UP000297280"/>
    </source>
</evidence>
<sequence>MRFSTIYAVTTALSASTGLASPLVDEKRDLVCLAQTIIINIITLNRGEAFCSAYLGIQISTILTTTTKTQTLTPVRINVKRSPEPLLNDGQLGARDLPSIPPYLSIFAASKISSACSCLSLPTPTTTVTSTVQQTSTATSTPSAVTFQIQTPTFVTVTKTAINTITEVQKLTNTISTTTTATTTTTVIVTETPVPNYCDQMPIPGPYSKNIDGSAFDITYVEDSTKADCCRICWATDDCVGFSFQSSDPNEVSACYYIKGIGPAVSGVSNPPPNCPSGVEAQEQFNLENTDCFFSVNSIGPCDLAGVQYISGG</sequence>
<dbReference type="AlphaFoldDB" id="A0A4Z1K6S1"/>
<gene>
    <name evidence="1" type="ORF">BPOR_1004g00020</name>
</gene>
<dbReference type="Proteomes" id="UP000297280">
    <property type="component" value="Unassembled WGS sequence"/>
</dbReference>
<dbReference type="OrthoDB" id="3562088at2759"/>
<dbReference type="Gene3D" id="3.50.4.10">
    <property type="entry name" value="Hepatocyte Growth Factor"/>
    <property type="match status" value="1"/>
</dbReference>
<name>A0A4Z1K6S1_9HELO</name>
<comment type="caution">
    <text evidence="1">The sequence shown here is derived from an EMBL/GenBank/DDBJ whole genome shotgun (WGS) entry which is preliminary data.</text>
</comment>
<evidence type="ECO:0000313" key="1">
    <source>
        <dbReference type="EMBL" id="TGO81821.1"/>
    </source>
</evidence>
<protein>
    <recommendedName>
        <fullName evidence="3">Apple domain-containing protein</fullName>
    </recommendedName>
</protein>
<reference evidence="1 2" key="1">
    <citation type="submission" date="2017-12" db="EMBL/GenBank/DDBJ databases">
        <title>Comparative genomics of Botrytis spp.</title>
        <authorList>
            <person name="Valero-Jimenez C.A."/>
            <person name="Tapia P."/>
            <person name="Veloso J."/>
            <person name="Silva-Moreno E."/>
            <person name="Staats M."/>
            <person name="Valdes J.H."/>
            <person name="Van Kan J.A.L."/>
        </authorList>
    </citation>
    <scope>NUCLEOTIDE SEQUENCE [LARGE SCALE GENOMIC DNA]</scope>
    <source>
        <strain evidence="1 2">MUCL3349</strain>
    </source>
</reference>